<keyword evidence="7" id="KW-1185">Reference proteome</keyword>
<evidence type="ECO:0000256" key="3">
    <source>
        <dbReference type="ARBA" id="ARBA00023002"/>
    </source>
</evidence>
<evidence type="ECO:0000313" key="6">
    <source>
        <dbReference type="EMBL" id="TCJ28572.1"/>
    </source>
</evidence>
<evidence type="ECO:0000256" key="1">
    <source>
        <dbReference type="ARBA" id="ARBA00022630"/>
    </source>
</evidence>
<dbReference type="PANTHER" id="PTHR42847">
    <property type="entry name" value="ALKANESULFONATE MONOOXYGENASE"/>
    <property type="match status" value="1"/>
</dbReference>
<evidence type="ECO:0000256" key="2">
    <source>
        <dbReference type="ARBA" id="ARBA00022643"/>
    </source>
</evidence>
<feature type="domain" description="Luciferase-like" evidence="5">
    <location>
        <begin position="22"/>
        <end position="332"/>
    </location>
</feature>
<dbReference type="InterPro" id="IPR050172">
    <property type="entry name" value="SsuD_RutA_monooxygenase"/>
</dbReference>
<sequence>MSDLTFHWFLPTNGGDSPQVVGGGHGLPAEPSVRPASVPYLGQVARSAEQLGFEAALTPTGAWCEDAWLTTAMLAPLSERLKFLVAFRPGLVSPLLAAQMAGTFQNLTGGRLLLNVVVGGESHEQRAYGDFLDKDERYARCGEFLDVVRRLWAGESVTFQGEHLALADATLAQRPDPLPEIYFGGSSPAAHDVAAEHADVYLTWGEPPAAVARKVEDMRRRAAERGRELRFGIRLHAIARDTHEEAWAEADRLLNGISDEQIARVQAGLRRSESEGQRRMLDLNRGSRDGLEVHPGLWAGIGLVRGGAGTALVGSHQEVADLIEEYAAVGISEFILSGYPHLEEAYRFGEGVLPELARRGRWSHPAPSPLGLRGAAVPFGAPSAASAVPVSLVSQDRQEVPA</sequence>
<dbReference type="InterPro" id="IPR036661">
    <property type="entry name" value="Luciferase-like_sf"/>
</dbReference>
<dbReference type="EMBL" id="SJZJ01000010">
    <property type="protein sequence ID" value="TCJ28572.1"/>
    <property type="molecule type" value="Genomic_DNA"/>
</dbReference>
<evidence type="ECO:0000259" key="5">
    <source>
        <dbReference type="Pfam" id="PF00296"/>
    </source>
</evidence>
<dbReference type="OrthoDB" id="9814695at2"/>
<dbReference type="CDD" id="cd01094">
    <property type="entry name" value="Alkanesulfonate_monoxygenase"/>
    <property type="match status" value="1"/>
</dbReference>
<keyword evidence="4" id="KW-0503">Monooxygenase</keyword>
<name>A0A4V2NZD1_9ACTN</name>
<protein>
    <submittedName>
        <fullName evidence="6">LLM class flavin-dependent oxidoreductase</fullName>
    </submittedName>
</protein>
<organism evidence="6 7">
    <name type="scientific">Nocardioides jejuensis</name>
    <dbReference type="NCBI Taxonomy" id="2502782"/>
    <lineage>
        <taxon>Bacteria</taxon>
        <taxon>Bacillati</taxon>
        <taxon>Actinomycetota</taxon>
        <taxon>Actinomycetes</taxon>
        <taxon>Propionibacteriales</taxon>
        <taxon>Nocardioidaceae</taxon>
        <taxon>Nocardioides</taxon>
    </lineage>
</organism>
<keyword evidence="1" id="KW-0285">Flavoprotein</keyword>
<dbReference type="RefSeq" id="WP_131582822.1">
    <property type="nucleotide sequence ID" value="NZ_SJZJ01000010.1"/>
</dbReference>
<proteinExistence type="predicted"/>
<reference evidence="6 7" key="1">
    <citation type="submission" date="2019-03" db="EMBL/GenBank/DDBJ databases">
        <authorList>
            <person name="Kim M.K.M."/>
        </authorList>
    </citation>
    <scope>NUCLEOTIDE SEQUENCE [LARGE SCALE GENOMIC DNA]</scope>
    <source>
        <strain evidence="6 7">18JY15-6</strain>
    </source>
</reference>
<accession>A0A4V2NZD1</accession>
<dbReference type="InterPro" id="IPR011251">
    <property type="entry name" value="Luciferase-like_dom"/>
</dbReference>
<dbReference type="Gene3D" id="3.20.20.30">
    <property type="entry name" value="Luciferase-like domain"/>
    <property type="match status" value="1"/>
</dbReference>
<comment type="caution">
    <text evidence="6">The sequence shown here is derived from an EMBL/GenBank/DDBJ whole genome shotgun (WGS) entry which is preliminary data.</text>
</comment>
<evidence type="ECO:0000313" key="7">
    <source>
        <dbReference type="Proteomes" id="UP000295453"/>
    </source>
</evidence>
<dbReference type="Proteomes" id="UP000295453">
    <property type="component" value="Unassembled WGS sequence"/>
</dbReference>
<dbReference type="SUPFAM" id="SSF51679">
    <property type="entry name" value="Bacterial luciferase-like"/>
    <property type="match status" value="1"/>
</dbReference>
<dbReference type="Pfam" id="PF00296">
    <property type="entry name" value="Bac_luciferase"/>
    <property type="match status" value="1"/>
</dbReference>
<dbReference type="AlphaFoldDB" id="A0A4V2NZD1"/>
<gene>
    <name evidence="6" type="ORF">EPD65_07630</name>
</gene>
<dbReference type="GO" id="GO:0008726">
    <property type="term" value="F:alkanesulfonate monooxygenase activity"/>
    <property type="evidence" value="ECO:0007669"/>
    <property type="project" value="TreeGrafter"/>
</dbReference>
<dbReference type="GO" id="GO:0046306">
    <property type="term" value="P:alkanesulfonate catabolic process"/>
    <property type="evidence" value="ECO:0007669"/>
    <property type="project" value="TreeGrafter"/>
</dbReference>
<keyword evidence="2" id="KW-0288">FMN</keyword>
<dbReference type="PANTHER" id="PTHR42847:SF4">
    <property type="entry name" value="ALKANESULFONATE MONOOXYGENASE-RELATED"/>
    <property type="match status" value="1"/>
</dbReference>
<evidence type="ECO:0000256" key="4">
    <source>
        <dbReference type="ARBA" id="ARBA00023033"/>
    </source>
</evidence>
<keyword evidence="3" id="KW-0560">Oxidoreductase</keyword>